<evidence type="ECO:0000256" key="8">
    <source>
        <dbReference type="RuleBase" id="RU363032"/>
    </source>
</evidence>
<comment type="caution">
    <text evidence="10">The sequence shown here is derived from an EMBL/GenBank/DDBJ whole genome shotgun (WGS) entry which is preliminary data.</text>
</comment>
<dbReference type="Pfam" id="PF00528">
    <property type="entry name" value="BPD_transp_1"/>
    <property type="match status" value="1"/>
</dbReference>
<dbReference type="PANTHER" id="PTHR30614">
    <property type="entry name" value="MEMBRANE COMPONENT OF AMINO ACID ABC TRANSPORTER"/>
    <property type="match status" value="1"/>
</dbReference>
<keyword evidence="11" id="KW-1185">Reference proteome</keyword>
<feature type="transmembrane region" description="Helical" evidence="8">
    <location>
        <begin position="29"/>
        <end position="55"/>
    </location>
</feature>
<evidence type="ECO:0000256" key="7">
    <source>
        <dbReference type="ARBA" id="ARBA00023136"/>
    </source>
</evidence>
<keyword evidence="4" id="KW-1003">Cell membrane</keyword>
<name>A0ABQ6AN93_9BRAD</name>
<dbReference type="RefSeq" id="WP_284260254.1">
    <property type="nucleotide sequence ID" value="NZ_BSOW01000001.1"/>
</dbReference>
<dbReference type="CDD" id="cd06261">
    <property type="entry name" value="TM_PBP2"/>
    <property type="match status" value="1"/>
</dbReference>
<comment type="subcellular location">
    <subcellularLocation>
        <location evidence="1">Cell inner membrane</location>
        <topology evidence="1">Multi-pass membrane protein</topology>
    </subcellularLocation>
    <subcellularLocation>
        <location evidence="8">Cell membrane</location>
        <topology evidence="8">Multi-pass membrane protein</topology>
    </subcellularLocation>
</comment>
<organism evidence="10 11">
    <name type="scientific">Bradyrhizobium iriomotense</name>
    <dbReference type="NCBI Taxonomy" id="441950"/>
    <lineage>
        <taxon>Bacteria</taxon>
        <taxon>Pseudomonadati</taxon>
        <taxon>Pseudomonadota</taxon>
        <taxon>Alphaproteobacteria</taxon>
        <taxon>Hyphomicrobiales</taxon>
        <taxon>Nitrobacteraceae</taxon>
        <taxon>Bradyrhizobium</taxon>
    </lineage>
</organism>
<accession>A0ABQ6AN93</accession>
<evidence type="ECO:0000256" key="1">
    <source>
        <dbReference type="ARBA" id="ARBA00004429"/>
    </source>
</evidence>
<evidence type="ECO:0000259" key="9">
    <source>
        <dbReference type="PROSITE" id="PS50928"/>
    </source>
</evidence>
<reference evidence="11" key="1">
    <citation type="journal article" date="2019" name="Int. J. Syst. Evol. Microbiol.">
        <title>The Global Catalogue of Microorganisms (GCM) 10K type strain sequencing project: providing services to taxonomists for standard genome sequencing and annotation.</title>
        <authorList>
            <consortium name="The Broad Institute Genomics Platform"/>
            <consortium name="The Broad Institute Genome Sequencing Center for Infectious Disease"/>
            <person name="Wu L."/>
            <person name="Ma J."/>
        </authorList>
    </citation>
    <scope>NUCLEOTIDE SEQUENCE [LARGE SCALE GENOMIC DNA]</scope>
    <source>
        <strain evidence="11">NBRC 102520</strain>
    </source>
</reference>
<dbReference type="PANTHER" id="PTHR30614:SF21">
    <property type="entry name" value="AMINO ACID ABC TRANSPORTER PERMEASE"/>
    <property type="match status" value="1"/>
</dbReference>
<feature type="transmembrane region" description="Helical" evidence="8">
    <location>
        <begin position="67"/>
        <end position="92"/>
    </location>
</feature>
<dbReference type="SUPFAM" id="SSF161098">
    <property type="entry name" value="MetI-like"/>
    <property type="match status" value="1"/>
</dbReference>
<proteinExistence type="inferred from homology"/>
<feature type="transmembrane region" description="Helical" evidence="8">
    <location>
        <begin position="200"/>
        <end position="222"/>
    </location>
</feature>
<dbReference type="NCBIfam" id="TIGR01726">
    <property type="entry name" value="HEQRo_perm_3TM"/>
    <property type="match status" value="1"/>
</dbReference>
<sequence length="257" mass="28299">MLINIYHIIADNWLLLLIGQFPNGPLGGIAATLLLSILGIGLAFPLSILVALARLSPWPVLSWPATALVYVMRGVPLLMIIFWVYFLLPLLIGRIVPGFLAMVCTLVVYEAAFLSEIVRAGIQALPKGQMDAARALGHSHLSAMRYIILPQALYNMIPSILSQFVSTIKETTLGYVINVPELTFAASQINNQLLTQPFEVFFVLASIYFAVCWTLTQLTNWLERRIAAKRAGRGASELLVVDGVAVIKPETVQEVRQ</sequence>
<evidence type="ECO:0000313" key="10">
    <source>
        <dbReference type="EMBL" id="GLR83534.1"/>
    </source>
</evidence>
<evidence type="ECO:0000256" key="3">
    <source>
        <dbReference type="ARBA" id="ARBA00022448"/>
    </source>
</evidence>
<comment type="similarity">
    <text evidence="2">Belongs to the binding-protein-dependent transport system permease family. HisMQ subfamily.</text>
</comment>
<protein>
    <submittedName>
        <fullName evidence="10">Amino acid ABC transporter permease</fullName>
    </submittedName>
</protein>
<dbReference type="InterPro" id="IPR043429">
    <property type="entry name" value="ArtM/GltK/GlnP/TcyL/YhdX-like"/>
</dbReference>
<dbReference type="PROSITE" id="PS50928">
    <property type="entry name" value="ABC_TM1"/>
    <property type="match status" value="1"/>
</dbReference>
<keyword evidence="3 8" id="KW-0813">Transport</keyword>
<evidence type="ECO:0000256" key="5">
    <source>
        <dbReference type="ARBA" id="ARBA00022692"/>
    </source>
</evidence>
<evidence type="ECO:0000256" key="6">
    <source>
        <dbReference type="ARBA" id="ARBA00022989"/>
    </source>
</evidence>
<keyword evidence="5 8" id="KW-0812">Transmembrane</keyword>
<evidence type="ECO:0000256" key="2">
    <source>
        <dbReference type="ARBA" id="ARBA00010072"/>
    </source>
</evidence>
<evidence type="ECO:0000256" key="4">
    <source>
        <dbReference type="ARBA" id="ARBA00022475"/>
    </source>
</evidence>
<evidence type="ECO:0000313" key="11">
    <source>
        <dbReference type="Proteomes" id="UP001156905"/>
    </source>
</evidence>
<dbReference type="Proteomes" id="UP001156905">
    <property type="component" value="Unassembled WGS sequence"/>
</dbReference>
<feature type="transmembrane region" description="Helical" evidence="8">
    <location>
        <begin position="98"/>
        <end position="122"/>
    </location>
</feature>
<dbReference type="Gene3D" id="1.10.3720.10">
    <property type="entry name" value="MetI-like"/>
    <property type="match status" value="1"/>
</dbReference>
<dbReference type="EMBL" id="BSOW01000001">
    <property type="protein sequence ID" value="GLR83534.1"/>
    <property type="molecule type" value="Genomic_DNA"/>
</dbReference>
<gene>
    <name evidence="10" type="ORF">GCM10007857_02440</name>
</gene>
<feature type="domain" description="ABC transmembrane type-1" evidence="9">
    <location>
        <begin position="29"/>
        <end position="219"/>
    </location>
</feature>
<keyword evidence="6 8" id="KW-1133">Transmembrane helix</keyword>
<dbReference type="InterPro" id="IPR035906">
    <property type="entry name" value="MetI-like_sf"/>
</dbReference>
<dbReference type="InterPro" id="IPR000515">
    <property type="entry name" value="MetI-like"/>
</dbReference>
<keyword evidence="7 8" id="KW-0472">Membrane</keyword>
<dbReference type="InterPro" id="IPR010065">
    <property type="entry name" value="AA_ABC_transptr_permease_3TM"/>
</dbReference>